<accession>A0A2N3G410</accession>
<evidence type="ECO:0000313" key="3">
    <source>
        <dbReference type="Proteomes" id="UP000233654"/>
    </source>
</evidence>
<dbReference type="Proteomes" id="UP000233654">
    <property type="component" value="Unassembled WGS sequence"/>
</dbReference>
<dbReference type="AlphaFoldDB" id="A0A2N3G410"/>
<sequence>MTSVLITHAETWLSDQQQQHLNLYAIVDAAQDKRLWQQLASCSQSAPILPSGADELSPHVLLLGKANALPAKVVSLLSRPNLPAAFTLLCSPLKQSELQAHLRKFAKVKLPGNFEMILAFWDPSILGTLIGQIDDETLHAKGRVLTEPQLQAFLQPIPAWWYCDREGGCHRIVPPSETASSDSSAESQFTLNQPQEDALVEASVPDQVLYHLELNRPTLFDEKLPHAKRYRFIRAVLPSARQLGLNGMRDMANFVALCLIYRQRIETDPQILQLLDQVQKKEIALDEALKHMPE</sequence>
<dbReference type="Pfam" id="PF13503">
    <property type="entry name" value="DUF4123"/>
    <property type="match status" value="1"/>
</dbReference>
<reference evidence="2 3" key="1">
    <citation type="journal article" date="2017" name="ISME J.">
        <title>Potential for microbial H2 and metal transformations associated with novel bacteria and archaea in deep terrestrial subsurface sediments.</title>
        <authorList>
            <person name="Hernsdorf A.W."/>
            <person name="Amano Y."/>
            <person name="Miyakawa K."/>
            <person name="Ise K."/>
            <person name="Suzuki Y."/>
            <person name="Anantharaman K."/>
            <person name="Probst A."/>
            <person name="Burstein D."/>
            <person name="Thomas B.C."/>
            <person name="Banfield J.F."/>
        </authorList>
    </citation>
    <scope>NUCLEOTIDE SEQUENCE [LARGE SCALE GENOMIC DNA]</scope>
    <source>
        <strain evidence="2">HGW-Actinobacteria-3</strain>
    </source>
</reference>
<dbReference type="EMBL" id="PHEX01000096">
    <property type="protein sequence ID" value="PKQ27455.1"/>
    <property type="molecule type" value="Genomic_DNA"/>
</dbReference>
<comment type="caution">
    <text evidence="2">The sequence shown here is derived from an EMBL/GenBank/DDBJ whole genome shotgun (WGS) entry which is preliminary data.</text>
</comment>
<evidence type="ECO:0000259" key="1">
    <source>
        <dbReference type="Pfam" id="PF13503"/>
    </source>
</evidence>
<evidence type="ECO:0000313" key="2">
    <source>
        <dbReference type="EMBL" id="PKQ27455.1"/>
    </source>
</evidence>
<feature type="domain" description="DUF4123" evidence="1">
    <location>
        <begin position="23"/>
        <end position="139"/>
    </location>
</feature>
<gene>
    <name evidence="2" type="ORF">CVT63_07905</name>
</gene>
<protein>
    <recommendedName>
        <fullName evidence="1">DUF4123 domain-containing protein</fullName>
    </recommendedName>
</protein>
<organism evidence="2 3">
    <name type="scientific">Candidatus Anoxymicrobium japonicum</name>
    <dbReference type="NCBI Taxonomy" id="2013648"/>
    <lineage>
        <taxon>Bacteria</taxon>
        <taxon>Bacillati</taxon>
        <taxon>Actinomycetota</taxon>
        <taxon>Candidatus Geothermincolia</taxon>
        <taxon>Candidatus Geothermincolales</taxon>
        <taxon>Candidatus Anoxymicrobiaceae</taxon>
        <taxon>Candidatus Anoxymicrobium</taxon>
    </lineage>
</organism>
<dbReference type="InterPro" id="IPR025391">
    <property type="entry name" value="DUF4123"/>
</dbReference>
<proteinExistence type="predicted"/>
<name>A0A2N3G410_9ACTN</name>